<keyword evidence="12 18" id="KW-1133">Transmembrane helix</keyword>
<dbReference type="GO" id="GO:0004252">
    <property type="term" value="F:serine-type endopeptidase activity"/>
    <property type="evidence" value="ECO:0007669"/>
    <property type="project" value="InterPro"/>
</dbReference>
<evidence type="ECO:0000313" key="21">
    <source>
        <dbReference type="Proteomes" id="UP000199670"/>
    </source>
</evidence>
<protein>
    <recommendedName>
        <fullName evidence="14">Serine endoprotease DegS</fullName>
        <ecNumber evidence="5">3.4.21.107</ecNumber>
    </recommendedName>
    <alternativeName>
        <fullName evidence="16">Site-1 protease DegS</fullName>
    </alternativeName>
    <alternativeName>
        <fullName evidence="15">Site-1-type intramembrane protease</fullName>
    </alternativeName>
</protein>
<dbReference type="InterPro" id="IPR043504">
    <property type="entry name" value="Peptidase_S1_PA_chymotrypsin"/>
</dbReference>
<dbReference type="InterPro" id="IPR001940">
    <property type="entry name" value="Peptidase_S1C"/>
</dbReference>
<evidence type="ECO:0000256" key="7">
    <source>
        <dbReference type="ARBA" id="ARBA00022519"/>
    </source>
</evidence>
<evidence type="ECO:0000256" key="3">
    <source>
        <dbReference type="ARBA" id="ARBA00010541"/>
    </source>
</evidence>
<feature type="transmembrane region" description="Helical" evidence="18">
    <location>
        <begin position="6"/>
        <end position="26"/>
    </location>
</feature>
<feature type="domain" description="PDZ" evidence="19">
    <location>
        <begin position="257"/>
        <end position="336"/>
    </location>
</feature>
<dbReference type="PRINTS" id="PR00834">
    <property type="entry name" value="PROTEASES2C"/>
</dbReference>
<dbReference type="EMBL" id="FMAQ01000001">
    <property type="protein sequence ID" value="SCB77787.1"/>
    <property type="molecule type" value="Genomic_DNA"/>
</dbReference>
<keyword evidence="6" id="KW-1003">Cell membrane</keyword>
<keyword evidence="7" id="KW-0997">Cell inner membrane</keyword>
<comment type="similarity">
    <text evidence="3">Belongs to the peptidase S1C family.</text>
</comment>
<organism evidence="20 21">
    <name type="scientific">Gilliamella bombicola</name>
    <dbReference type="NCBI Taxonomy" id="1798182"/>
    <lineage>
        <taxon>Bacteria</taxon>
        <taxon>Pseudomonadati</taxon>
        <taxon>Pseudomonadota</taxon>
        <taxon>Gammaproteobacteria</taxon>
        <taxon>Orbales</taxon>
        <taxon>Orbaceae</taxon>
        <taxon>Gilliamella</taxon>
    </lineage>
</organism>
<proteinExistence type="inferred from homology"/>
<dbReference type="Gene3D" id="2.40.10.10">
    <property type="entry name" value="Trypsin-like serine proteases"/>
    <property type="match status" value="2"/>
</dbReference>
<dbReference type="Pfam" id="PF13365">
    <property type="entry name" value="Trypsin_2"/>
    <property type="match status" value="1"/>
</dbReference>
<dbReference type="FunFam" id="2.40.10.10:FF:000001">
    <property type="entry name" value="Periplasmic serine protease DegS"/>
    <property type="match status" value="1"/>
</dbReference>
<evidence type="ECO:0000256" key="8">
    <source>
        <dbReference type="ARBA" id="ARBA00022670"/>
    </source>
</evidence>
<evidence type="ECO:0000256" key="10">
    <source>
        <dbReference type="ARBA" id="ARBA00022801"/>
    </source>
</evidence>
<dbReference type="GO" id="GO:0005886">
    <property type="term" value="C:plasma membrane"/>
    <property type="evidence" value="ECO:0007669"/>
    <property type="project" value="UniProtKB-SubCell"/>
</dbReference>
<evidence type="ECO:0000256" key="2">
    <source>
        <dbReference type="ARBA" id="ARBA00004377"/>
    </source>
</evidence>
<reference evidence="21" key="1">
    <citation type="submission" date="2016-08" db="EMBL/GenBank/DDBJ databases">
        <authorList>
            <person name="Varghese N."/>
            <person name="Submissions Spin"/>
        </authorList>
    </citation>
    <scope>NUCLEOTIDE SEQUENCE [LARGE SCALE GENOMIC DNA]</scope>
    <source>
        <strain evidence="21">R-53248</strain>
    </source>
</reference>
<evidence type="ECO:0000256" key="14">
    <source>
        <dbReference type="ARBA" id="ARBA00071522"/>
    </source>
</evidence>
<dbReference type="InterPro" id="IPR011783">
    <property type="entry name" value="Pept_S1C_DegS"/>
</dbReference>
<dbReference type="PANTHER" id="PTHR22939">
    <property type="entry name" value="SERINE PROTEASE FAMILY S1C HTRA-RELATED"/>
    <property type="match status" value="1"/>
</dbReference>
<evidence type="ECO:0000256" key="12">
    <source>
        <dbReference type="ARBA" id="ARBA00022989"/>
    </source>
</evidence>
<evidence type="ECO:0000256" key="9">
    <source>
        <dbReference type="ARBA" id="ARBA00022692"/>
    </source>
</evidence>
<evidence type="ECO:0000259" key="19">
    <source>
        <dbReference type="SMART" id="SM00228"/>
    </source>
</evidence>
<accession>A0A1C3Z5V1</accession>
<dbReference type="Gene3D" id="2.30.42.10">
    <property type="match status" value="1"/>
</dbReference>
<evidence type="ECO:0000256" key="5">
    <source>
        <dbReference type="ARBA" id="ARBA00013035"/>
    </source>
</evidence>
<dbReference type="FunFam" id="2.40.10.10:FF:000009">
    <property type="entry name" value="Serine endoprotease DegS, periplasmic"/>
    <property type="match status" value="1"/>
</dbReference>
<evidence type="ECO:0000256" key="13">
    <source>
        <dbReference type="ARBA" id="ARBA00023136"/>
    </source>
</evidence>
<gene>
    <name evidence="20" type="ORF">GA0061081_101264</name>
</gene>
<dbReference type="PANTHER" id="PTHR22939:SF101">
    <property type="entry name" value="PERIPLASMIC PH-DEPENDENT SERINE ENDOPROTEASE DEGQ"/>
    <property type="match status" value="1"/>
</dbReference>
<dbReference type="OrthoDB" id="9758917at2"/>
<evidence type="ECO:0000256" key="1">
    <source>
        <dbReference type="ARBA" id="ARBA00001772"/>
    </source>
</evidence>
<evidence type="ECO:0000256" key="15">
    <source>
        <dbReference type="ARBA" id="ARBA00078529"/>
    </source>
</evidence>
<evidence type="ECO:0000256" key="18">
    <source>
        <dbReference type="SAM" id="Phobius"/>
    </source>
</evidence>
<comment type="subcellular location">
    <subcellularLocation>
        <location evidence="2">Cell inner membrane</location>
        <topology evidence="2">Single-pass membrane protein</topology>
    </subcellularLocation>
</comment>
<name>A0A1C3Z5V1_9GAMM</name>
<keyword evidence="10" id="KW-0378">Hydrolase</keyword>
<dbReference type="InterPro" id="IPR009003">
    <property type="entry name" value="Peptidase_S1_PA"/>
</dbReference>
<evidence type="ECO:0000256" key="16">
    <source>
        <dbReference type="ARBA" id="ARBA00083871"/>
    </source>
</evidence>
<comment type="catalytic activity">
    <reaction evidence="1">
        <text>Acts on substrates that are at least partially unfolded. The cleavage site P1 residue is normally between a pair of hydrophobic residues, such as Val-|-Val.</text>
        <dbReference type="EC" id="3.4.21.107"/>
    </reaction>
</comment>
<dbReference type="SMART" id="SM00228">
    <property type="entry name" value="PDZ"/>
    <property type="match status" value="1"/>
</dbReference>
<comment type="subunit">
    <text evidence="4">Homotrimer.</text>
</comment>
<dbReference type="Proteomes" id="UP000199670">
    <property type="component" value="Unassembled WGS sequence"/>
</dbReference>
<keyword evidence="13 18" id="KW-0472">Membrane</keyword>
<keyword evidence="11" id="KW-0720">Serine protease</keyword>
<feature type="active site" description="Charge relay system" evidence="17">
    <location>
        <position position="127"/>
    </location>
</feature>
<dbReference type="RefSeq" id="WP_091346353.1">
    <property type="nucleotide sequence ID" value="NZ_FMAQ01000001.1"/>
</dbReference>
<dbReference type="InterPro" id="IPR001478">
    <property type="entry name" value="PDZ"/>
</dbReference>
<dbReference type="Pfam" id="PF13180">
    <property type="entry name" value="PDZ_2"/>
    <property type="match status" value="1"/>
</dbReference>
<dbReference type="GO" id="GO:0006515">
    <property type="term" value="P:protein quality control for misfolded or incompletely synthesized proteins"/>
    <property type="evidence" value="ECO:0007669"/>
    <property type="project" value="TreeGrafter"/>
</dbReference>
<dbReference type="EC" id="3.4.21.107" evidence="5"/>
<keyword evidence="9 18" id="KW-0812">Transmembrane</keyword>
<dbReference type="NCBIfam" id="NF008147">
    <property type="entry name" value="PRK10898.1"/>
    <property type="match status" value="1"/>
</dbReference>
<dbReference type="NCBIfam" id="TIGR02038">
    <property type="entry name" value="protease_degS"/>
    <property type="match status" value="1"/>
</dbReference>
<evidence type="ECO:0000313" key="20">
    <source>
        <dbReference type="EMBL" id="SCB77787.1"/>
    </source>
</evidence>
<keyword evidence="8 20" id="KW-0645">Protease</keyword>
<dbReference type="AlphaFoldDB" id="A0A1C3Z5V1"/>
<evidence type="ECO:0000256" key="6">
    <source>
        <dbReference type="ARBA" id="ARBA00022475"/>
    </source>
</evidence>
<dbReference type="InterPro" id="IPR036034">
    <property type="entry name" value="PDZ_sf"/>
</dbReference>
<dbReference type="GO" id="GO:0042597">
    <property type="term" value="C:periplasmic space"/>
    <property type="evidence" value="ECO:0007669"/>
    <property type="project" value="TreeGrafter"/>
</dbReference>
<evidence type="ECO:0000256" key="11">
    <source>
        <dbReference type="ARBA" id="ARBA00022825"/>
    </source>
</evidence>
<sequence>MLKKFLWPILIGAVLAFVLLTIFPSLRNGTQSSFPRSIFNDDPLSYSDAVKIAAPAVVNIYSRSINSVSKQSQDSAITPLGSGVIMSEQGYIITNYHVVDGAEQIIVALQDGRIFEALSVGSDKLVDIAVLKIEATNIPTISINPRREPKIGDVVLAIGNPYNIGQTITQGIISATGRDGLSPYRRQNFIQTDASINHGNSGGALVNSKGELMGINTLTFAKNLGNEVPEGIGFAIPTALAVKIMNKLIRDGKIIRGYIGIDGLEFAPTQNPSDMPIVLGILVTNAEGPSLQAGIQANDILIMVNHQPVKSIVETMDQIAELKPGTIVPIIVLRNGEKVELQVTIGQLPV</sequence>
<dbReference type="SUPFAM" id="SSF50156">
    <property type="entry name" value="PDZ domain-like"/>
    <property type="match status" value="1"/>
</dbReference>
<dbReference type="STRING" id="1798182.GA0061081_101264"/>
<evidence type="ECO:0000256" key="17">
    <source>
        <dbReference type="PIRSR" id="PIRSR611783-1"/>
    </source>
</evidence>
<feature type="active site" description="Charge relay system" evidence="17">
    <location>
        <position position="201"/>
    </location>
</feature>
<keyword evidence="21" id="KW-1185">Reference proteome</keyword>
<dbReference type="SUPFAM" id="SSF50494">
    <property type="entry name" value="Trypsin-like serine proteases"/>
    <property type="match status" value="1"/>
</dbReference>
<evidence type="ECO:0000256" key="4">
    <source>
        <dbReference type="ARBA" id="ARBA00011233"/>
    </source>
</evidence>
<feature type="active site" description="Charge relay system" evidence="17">
    <location>
        <position position="97"/>
    </location>
</feature>